<evidence type="ECO:0000256" key="12">
    <source>
        <dbReference type="ARBA" id="ARBA00025337"/>
    </source>
</evidence>
<evidence type="ECO:0000256" key="3">
    <source>
        <dbReference type="ARBA" id="ARBA00014919"/>
    </source>
</evidence>
<feature type="domain" description="AAA+ ATPase" evidence="15">
    <location>
        <begin position="386"/>
        <end position="551"/>
    </location>
</feature>
<feature type="region of interest" description="Disordered" evidence="14">
    <location>
        <begin position="190"/>
        <end position="218"/>
    </location>
</feature>
<keyword evidence="10" id="KW-0472">Membrane</keyword>
<keyword evidence="18" id="KW-1185">Reference proteome</keyword>
<name>A0ABM8UDC9_9GAMM</name>
<evidence type="ECO:0000256" key="14">
    <source>
        <dbReference type="SAM" id="MobiDB-lite"/>
    </source>
</evidence>
<keyword evidence="5" id="KW-1003">Cell membrane</keyword>
<evidence type="ECO:0000256" key="1">
    <source>
        <dbReference type="ARBA" id="ARBA00004413"/>
    </source>
</evidence>
<dbReference type="EMBL" id="OU015430">
    <property type="protein sequence ID" value="CAG4970086.1"/>
    <property type="molecule type" value="Genomic_DNA"/>
</dbReference>
<sequence length="596" mass="62475">MRIKRFIASDMRTALRMVRDEQGPDAVILSNRPCPEGVEVVSATDYDEALVHQALRAATPRISPTTANAAPAAAAEPAAVPSAAVPSAARAAASTAPAPSVRETLATRARAVFKIGDTVRPASNEPTLAELTSGASHGDTARNDATVAEAGQSRFDAMMAALGAVPANVADAEPANDVVSLSPAALAPAAQMPATPVSPPAPPRQHPSPEAAEAAAAPQVHVTPAPKLELSLEPLPEPAPEAEPAHPSATAEAIELSLAPVAELDDSTDAVARHDEAAEAAATDRHLHAVPRWDADPAVAAMREELATMRHLIEREMGQFAVERLRGSPARAAAFDTLLGYGCDETLAQTLAAKIDPALDPARVHAPMLAELARMLTISREEPIDDGGVIALVGPTGAGKTTTAAKLAARFAARHRARDVALVTTDFERVGACEQLHAHGRRLGITVCEANGPEALQQTLDQLQDYPLVVVDTAGYGARDRALLGQITWLRATRNVRSLLVLPANGHPHDMNEVVRRYRMATPEGVVLTKLDETGRLGAALSTVIRNGLSLAYTTAGQQVATDLAHADASRLVLQLEKLRRAADNPLATEDRHAVA</sequence>
<keyword evidence="8" id="KW-0653">Protein transport</keyword>
<dbReference type="PANTHER" id="PTHR43134">
    <property type="entry name" value="SIGNAL RECOGNITION PARTICLE RECEPTOR SUBUNIT ALPHA"/>
    <property type="match status" value="1"/>
</dbReference>
<gene>
    <name evidence="17" type="primary">srp54</name>
    <name evidence="17" type="ORF">LYB30171_00658</name>
</gene>
<dbReference type="InterPro" id="IPR003593">
    <property type="entry name" value="AAA+_ATPase"/>
</dbReference>
<evidence type="ECO:0000256" key="10">
    <source>
        <dbReference type="ARBA" id="ARBA00023136"/>
    </source>
</evidence>
<dbReference type="SMART" id="SM00382">
    <property type="entry name" value="AAA"/>
    <property type="match status" value="1"/>
</dbReference>
<evidence type="ECO:0000256" key="9">
    <source>
        <dbReference type="ARBA" id="ARBA00023134"/>
    </source>
</evidence>
<keyword evidence="11" id="KW-1006">Bacterial flagellum protein export</keyword>
<feature type="compositionally biased region" description="Pro residues" evidence="14">
    <location>
        <begin position="196"/>
        <end position="206"/>
    </location>
</feature>
<evidence type="ECO:0000256" key="13">
    <source>
        <dbReference type="ARBA" id="ARBA00030866"/>
    </source>
</evidence>
<dbReference type="Proteomes" id="UP000680116">
    <property type="component" value="Chromosome"/>
</dbReference>
<organism evidence="17 18">
    <name type="scientific">Novilysobacter luteus</name>
    <dbReference type="NCBI Taxonomy" id="2822368"/>
    <lineage>
        <taxon>Bacteria</taxon>
        <taxon>Pseudomonadati</taxon>
        <taxon>Pseudomonadota</taxon>
        <taxon>Gammaproteobacteria</taxon>
        <taxon>Lysobacterales</taxon>
        <taxon>Lysobacteraceae</taxon>
        <taxon>Novilysobacter</taxon>
    </lineage>
</organism>
<keyword evidence="6" id="KW-0547">Nucleotide-binding</keyword>
<dbReference type="Pfam" id="PF00448">
    <property type="entry name" value="SRP54"/>
    <property type="match status" value="1"/>
</dbReference>
<evidence type="ECO:0000256" key="7">
    <source>
        <dbReference type="ARBA" id="ARBA00022795"/>
    </source>
</evidence>
<evidence type="ECO:0000256" key="11">
    <source>
        <dbReference type="ARBA" id="ARBA00023225"/>
    </source>
</evidence>
<feature type="compositionally biased region" description="Low complexity" evidence="14">
    <location>
        <begin position="208"/>
        <end position="217"/>
    </location>
</feature>
<dbReference type="InterPro" id="IPR047040">
    <property type="entry name" value="FlhF__GTPase_dom"/>
</dbReference>
<dbReference type="InterPro" id="IPR027417">
    <property type="entry name" value="P-loop_NTPase"/>
</dbReference>
<proteinExistence type="inferred from homology"/>
<protein>
    <recommendedName>
        <fullName evidence="3">Flagellar biosynthesis protein FlhF</fullName>
    </recommendedName>
    <alternativeName>
        <fullName evidence="13">Flagella-associated GTP-binding protein</fullName>
    </alternativeName>
</protein>
<dbReference type="CDD" id="cd17873">
    <property type="entry name" value="FlhF"/>
    <property type="match status" value="1"/>
</dbReference>
<comment type="similarity">
    <text evidence="2">Belongs to the GTP-binding SRP family.</text>
</comment>
<evidence type="ECO:0000256" key="4">
    <source>
        <dbReference type="ARBA" id="ARBA00022448"/>
    </source>
</evidence>
<evidence type="ECO:0000313" key="17">
    <source>
        <dbReference type="EMBL" id="CAG4970086.1"/>
    </source>
</evidence>
<keyword evidence="7" id="KW-1005">Bacterial flagellum biogenesis</keyword>
<dbReference type="SMART" id="SM00962">
    <property type="entry name" value="SRP54"/>
    <property type="match status" value="1"/>
</dbReference>
<evidence type="ECO:0000259" key="16">
    <source>
        <dbReference type="SMART" id="SM00962"/>
    </source>
</evidence>
<evidence type="ECO:0000256" key="2">
    <source>
        <dbReference type="ARBA" id="ARBA00008531"/>
    </source>
</evidence>
<dbReference type="Gene3D" id="1.20.120.1380">
    <property type="entry name" value="Flagellar FlhF biosynthesis protein, N domain"/>
    <property type="match status" value="1"/>
</dbReference>
<feature type="domain" description="SRP54-type proteins GTP-binding" evidence="16">
    <location>
        <begin position="387"/>
        <end position="578"/>
    </location>
</feature>
<reference evidence="17 18" key="1">
    <citation type="submission" date="2021-04" db="EMBL/GenBank/DDBJ databases">
        <authorList>
            <person name="Rodrigo-Torres L."/>
            <person name="Arahal R. D."/>
            <person name="Lucena T."/>
        </authorList>
    </citation>
    <scope>NUCLEOTIDE SEQUENCE [LARGE SCALE GENOMIC DNA]</scope>
    <source>
        <strain evidence="17 18">CECT 30171</strain>
    </source>
</reference>
<dbReference type="SUPFAM" id="SSF52540">
    <property type="entry name" value="P-loop containing nucleoside triphosphate hydrolases"/>
    <property type="match status" value="1"/>
</dbReference>
<keyword evidence="4" id="KW-0813">Transport</keyword>
<keyword evidence="9" id="KW-0342">GTP-binding</keyword>
<evidence type="ECO:0000256" key="8">
    <source>
        <dbReference type="ARBA" id="ARBA00022927"/>
    </source>
</evidence>
<evidence type="ECO:0000256" key="6">
    <source>
        <dbReference type="ARBA" id="ARBA00022741"/>
    </source>
</evidence>
<dbReference type="RefSeq" id="WP_215219635.1">
    <property type="nucleotide sequence ID" value="NZ_OU015430.1"/>
</dbReference>
<comment type="function">
    <text evidence="12">Necessary for flagellar biosynthesis. May be involved in translocation of the flagellum.</text>
</comment>
<comment type="subcellular location">
    <subcellularLocation>
        <location evidence="1">Cell membrane</location>
        <topology evidence="1">Peripheral membrane protein</topology>
        <orientation evidence="1">Cytoplasmic side</orientation>
    </subcellularLocation>
</comment>
<dbReference type="InterPro" id="IPR000897">
    <property type="entry name" value="SRP54_GTPase_dom"/>
</dbReference>
<evidence type="ECO:0000313" key="18">
    <source>
        <dbReference type="Proteomes" id="UP000680116"/>
    </source>
</evidence>
<evidence type="ECO:0000256" key="5">
    <source>
        <dbReference type="ARBA" id="ARBA00022475"/>
    </source>
</evidence>
<dbReference type="PANTHER" id="PTHR43134:SF3">
    <property type="entry name" value="FLAGELLAR BIOSYNTHESIS PROTEIN FLHF"/>
    <property type="match status" value="1"/>
</dbReference>
<accession>A0ABM8UDC9</accession>
<dbReference type="Gene3D" id="3.40.50.300">
    <property type="entry name" value="P-loop containing nucleotide triphosphate hydrolases"/>
    <property type="match status" value="1"/>
</dbReference>
<evidence type="ECO:0000259" key="15">
    <source>
        <dbReference type="SMART" id="SM00382"/>
    </source>
</evidence>